<dbReference type="AlphaFoldDB" id="A0A8J3WYI1"/>
<keyword evidence="2" id="KW-0472">Membrane</keyword>
<dbReference type="EMBL" id="BOON01000006">
    <property type="protein sequence ID" value="GII21202.1"/>
    <property type="molecule type" value="Genomic_DNA"/>
</dbReference>
<keyword evidence="2" id="KW-1133">Transmembrane helix</keyword>
<feature type="region of interest" description="Disordered" evidence="1">
    <location>
        <begin position="28"/>
        <end position="60"/>
    </location>
</feature>
<dbReference type="Proteomes" id="UP000599074">
    <property type="component" value="Unassembled WGS sequence"/>
</dbReference>
<dbReference type="RefSeq" id="WP_168112602.1">
    <property type="nucleotide sequence ID" value="NZ_BOON01000006.1"/>
</dbReference>
<name>A0A8J3WYI1_9ACTN</name>
<protein>
    <recommendedName>
        <fullName evidence="5">DUF4012 domain-containing protein</fullName>
    </recommendedName>
</protein>
<reference evidence="3" key="1">
    <citation type="submission" date="2021-01" db="EMBL/GenBank/DDBJ databases">
        <title>Whole genome shotgun sequence of Planosporangium mesophilum NBRC 109066.</title>
        <authorList>
            <person name="Komaki H."/>
            <person name="Tamura T."/>
        </authorList>
    </citation>
    <scope>NUCLEOTIDE SEQUENCE</scope>
    <source>
        <strain evidence="3">NBRC 109066</strain>
    </source>
</reference>
<evidence type="ECO:0008006" key="5">
    <source>
        <dbReference type="Google" id="ProtNLM"/>
    </source>
</evidence>
<sequence length="648" mass="68939">MTDSPQPGGPRYDDAQWEALWNAEVVGPREVVEGEQSPADQRPRRRSAPGSPERRRRRPRRRLRRVIAAVAVLTCVAALAVTWVGVRGLRAGEHLRKAGALIQQLQGQVQRGDINGARVTLAALQVETRAAHSETDDPGWRLGGHAPWAGGNLAAVRTVATAVDDLARRGLPPLVDTAGAIDLSTLAPKNGRIDLAAVQNAAPRIAVAATAVRQARDRVASIDTGHLLPQVSAGVKELSDGLQHAVRVTETAERASALLPAMLGAGGPRTYLLVFQNPAEVRATGGMPGAFLVVRADRGAVQFVDQGTATAMGTFPRPVQPLDPALRALYTDRPAEYPADVNLTPDFPTVAKLYREMYQRRSGQAVDGVIATDPVALSYLLAAEGPVTLPNGTKLTSDNAVRMLLSDVYAKFSTVAQDQFFSAAARAVFDVLTRQPRNMAGLVNQLARAVGERRILVWSADPQQQQHLAGTMLEGSLPITDRTSPTVGVFLNDGTGAKLGYYLTHAADLTATACRPDGSMELKLRVTLGSTAPSSGLSKDVTGLALAGVPYTIRTNVSIFSPTGGNVVDVLLDGQLPPMVSGAERRRAVDIVTVDLKPGQKRTIEAVLLTGIPPAGAGPTHRPRLWTTPGVVPWNLNVHSADFCHVTR</sequence>
<comment type="caution">
    <text evidence="3">The sequence shown here is derived from an EMBL/GenBank/DDBJ whole genome shotgun (WGS) entry which is preliminary data.</text>
</comment>
<gene>
    <name evidence="3" type="ORF">Pme01_07990</name>
</gene>
<organism evidence="3 4">
    <name type="scientific">Planosporangium mesophilum</name>
    <dbReference type="NCBI Taxonomy" id="689768"/>
    <lineage>
        <taxon>Bacteria</taxon>
        <taxon>Bacillati</taxon>
        <taxon>Actinomycetota</taxon>
        <taxon>Actinomycetes</taxon>
        <taxon>Micromonosporales</taxon>
        <taxon>Micromonosporaceae</taxon>
        <taxon>Planosporangium</taxon>
    </lineage>
</organism>
<dbReference type="Pfam" id="PF13196">
    <property type="entry name" value="DUF4012"/>
    <property type="match status" value="1"/>
</dbReference>
<keyword evidence="4" id="KW-1185">Reference proteome</keyword>
<keyword evidence="2" id="KW-0812">Transmembrane</keyword>
<evidence type="ECO:0000256" key="2">
    <source>
        <dbReference type="SAM" id="Phobius"/>
    </source>
</evidence>
<feature type="transmembrane region" description="Helical" evidence="2">
    <location>
        <begin position="66"/>
        <end position="86"/>
    </location>
</feature>
<dbReference type="InterPro" id="IPR025101">
    <property type="entry name" value="DUF4012"/>
</dbReference>
<evidence type="ECO:0000313" key="3">
    <source>
        <dbReference type="EMBL" id="GII21202.1"/>
    </source>
</evidence>
<proteinExistence type="predicted"/>
<evidence type="ECO:0000313" key="4">
    <source>
        <dbReference type="Proteomes" id="UP000599074"/>
    </source>
</evidence>
<accession>A0A8J3WYI1</accession>
<evidence type="ECO:0000256" key="1">
    <source>
        <dbReference type="SAM" id="MobiDB-lite"/>
    </source>
</evidence>